<evidence type="ECO:0000313" key="1">
    <source>
        <dbReference type="EMBL" id="STO57362.1"/>
    </source>
</evidence>
<evidence type="ECO:0000313" key="2">
    <source>
        <dbReference type="Proteomes" id="UP000254512"/>
    </source>
</evidence>
<reference evidence="1 2" key="1">
    <citation type="submission" date="2018-06" db="EMBL/GenBank/DDBJ databases">
        <authorList>
            <consortium name="Pathogen Informatics"/>
            <person name="Doyle S."/>
        </authorList>
    </citation>
    <scope>NUCLEOTIDE SEQUENCE [LARGE SCALE GENOMIC DNA]</scope>
    <source>
        <strain evidence="1 2">NCTC11645</strain>
    </source>
</reference>
<sequence>MIKQQLNGNLMVLKQCLLILLVFFLSGCFESDKARTQFENYQTRLANVVNTEPVPLENSIYIALPRKRDLQQPLKDVRMGLLDAYELRECGLFQLVADRNSILGKVQDAFRQLSYEFQLLATLERCLLQVDSDSLKAQLETVLKQKQAQLPIVYLNTLTSSDAWRQQLTPPSANLIAPDKPFPHSEALLAINTYASLLEQGADIVNIQEPIEKQRYLGAVFFSMDESTRWLNTITKQLHRDDPLVSCGPNRDPTRFNYLRNVFDKFFVGEVQPYLSNINGLYLDVQPALQKLHSQLPENSAFSAFNAAYFGGEHYRLFQQAVKDHVSYWQKLFKRCNVQVGA</sequence>
<dbReference type="InterPro" id="IPR021431">
    <property type="entry name" value="DUF3080"/>
</dbReference>
<proteinExistence type="predicted"/>
<dbReference type="Pfam" id="PF11279">
    <property type="entry name" value="DUF3080"/>
    <property type="match status" value="1"/>
</dbReference>
<protein>
    <submittedName>
        <fullName evidence="1">Protein of uncharacterized function (DUF3080)</fullName>
    </submittedName>
</protein>
<name>A0A377HNT8_GRIHO</name>
<dbReference type="AlphaFoldDB" id="A0A377HNT8"/>
<dbReference type="EMBL" id="UGHD01000002">
    <property type="protein sequence ID" value="STO57362.1"/>
    <property type="molecule type" value="Genomic_DNA"/>
</dbReference>
<gene>
    <name evidence="1" type="ORF">NCTC11645_01752</name>
</gene>
<dbReference type="Proteomes" id="UP000254512">
    <property type="component" value="Unassembled WGS sequence"/>
</dbReference>
<dbReference type="PROSITE" id="PS51257">
    <property type="entry name" value="PROKAR_LIPOPROTEIN"/>
    <property type="match status" value="1"/>
</dbReference>
<dbReference type="STRING" id="673.AL542_17345"/>
<organism evidence="1 2">
    <name type="scientific">Grimontia hollisae</name>
    <name type="common">Vibrio hollisae</name>
    <dbReference type="NCBI Taxonomy" id="673"/>
    <lineage>
        <taxon>Bacteria</taxon>
        <taxon>Pseudomonadati</taxon>
        <taxon>Pseudomonadota</taxon>
        <taxon>Gammaproteobacteria</taxon>
        <taxon>Vibrionales</taxon>
        <taxon>Vibrionaceae</taxon>
        <taxon>Grimontia</taxon>
    </lineage>
</organism>
<accession>A0A377HNT8</accession>